<accession>A0A8H7DGJ3</accession>
<dbReference type="GO" id="GO:0033754">
    <property type="term" value="F:indoleamine 2,3-dioxygenase activity"/>
    <property type="evidence" value="ECO:0007669"/>
    <property type="project" value="TreeGrafter"/>
</dbReference>
<dbReference type="OrthoDB" id="4662583at2759"/>
<dbReference type="SUPFAM" id="SSF140959">
    <property type="entry name" value="Indolic compounds 2,3-dioxygenase-like"/>
    <property type="match status" value="1"/>
</dbReference>
<dbReference type="GO" id="GO:0005737">
    <property type="term" value="C:cytoplasm"/>
    <property type="evidence" value="ECO:0007669"/>
    <property type="project" value="TreeGrafter"/>
</dbReference>
<dbReference type="PANTHER" id="PTHR28657">
    <property type="entry name" value="INDOLEAMINE 2,3-DIOXYGENASE"/>
    <property type="match status" value="1"/>
</dbReference>
<dbReference type="EMBL" id="JACAZH010000003">
    <property type="protein sequence ID" value="KAF7373540.1"/>
    <property type="molecule type" value="Genomic_DNA"/>
</dbReference>
<dbReference type="Proteomes" id="UP000623467">
    <property type="component" value="Unassembled WGS sequence"/>
</dbReference>
<dbReference type="GO" id="GO:0034354">
    <property type="term" value="P:'de novo' NAD+ biosynthetic process from L-tryptophan"/>
    <property type="evidence" value="ECO:0007669"/>
    <property type="project" value="TreeGrafter"/>
</dbReference>
<protein>
    <submittedName>
        <fullName evidence="4">15-hydroxyprostaglandin dehydrogenase (Nad(+)) protein</fullName>
    </submittedName>
</protein>
<evidence type="ECO:0000256" key="3">
    <source>
        <dbReference type="ARBA" id="ARBA00023004"/>
    </source>
</evidence>
<dbReference type="GO" id="GO:0020037">
    <property type="term" value="F:heme binding"/>
    <property type="evidence" value="ECO:0007669"/>
    <property type="project" value="InterPro"/>
</dbReference>
<dbReference type="GO" id="GO:0019441">
    <property type="term" value="P:L-tryptophan catabolic process to kynurenine"/>
    <property type="evidence" value="ECO:0007669"/>
    <property type="project" value="InterPro"/>
</dbReference>
<evidence type="ECO:0000256" key="2">
    <source>
        <dbReference type="ARBA" id="ARBA00022723"/>
    </source>
</evidence>
<sequence>MLQHRFDVWSSGGNLTSNIYYDFNERQELEYSFTVGMSEIHRETERWNATLFVEMERKAIPVYHLMVEAIEGIEAAKPLMTVEALRSANSHLKGIFKYFFDNLTDSNISRELWMAYVQGPHGWALDGMDGVSGGQSLVIRTVDAFLDIQPFPALEVEGLHLPRPQRNWLNTLREYNIRAASRNSNYKDVDAELEGMVKHLRIWRMGHMRRMVAYESIPRPERQKMTAGRSLVAEDIAPDEDAMVHHLTEQLALRLKQTK</sequence>
<keyword evidence="3" id="KW-0408">Iron</keyword>
<dbReference type="AlphaFoldDB" id="A0A8H7DGJ3"/>
<keyword evidence="5" id="KW-1185">Reference proteome</keyword>
<keyword evidence="2" id="KW-0479">Metal-binding</keyword>
<organism evidence="4 5">
    <name type="scientific">Mycena sanguinolenta</name>
    <dbReference type="NCBI Taxonomy" id="230812"/>
    <lineage>
        <taxon>Eukaryota</taxon>
        <taxon>Fungi</taxon>
        <taxon>Dikarya</taxon>
        <taxon>Basidiomycota</taxon>
        <taxon>Agaricomycotina</taxon>
        <taxon>Agaricomycetes</taxon>
        <taxon>Agaricomycetidae</taxon>
        <taxon>Agaricales</taxon>
        <taxon>Marasmiineae</taxon>
        <taxon>Mycenaceae</taxon>
        <taxon>Mycena</taxon>
    </lineage>
</organism>
<dbReference type="InterPro" id="IPR000898">
    <property type="entry name" value="Indolamine_dOase"/>
</dbReference>
<dbReference type="InterPro" id="IPR037217">
    <property type="entry name" value="Trp/Indoleamine_2_3_dOase-like"/>
</dbReference>
<dbReference type="PANTHER" id="PTHR28657:SF11">
    <property type="entry name" value="INDOLEAMINE 2,3-DIOXYGENASE"/>
    <property type="match status" value="1"/>
</dbReference>
<comment type="caution">
    <text evidence="4">The sequence shown here is derived from an EMBL/GenBank/DDBJ whole genome shotgun (WGS) entry which is preliminary data.</text>
</comment>
<reference evidence="4" key="1">
    <citation type="submission" date="2020-05" db="EMBL/GenBank/DDBJ databases">
        <title>Mycena genomes resolve the evolution of fungal bioluminescence.</title>
        <authorList>
            <person name="Tsai I.J."/>
        </authorList>
    </citation>
    <scope>NUCLEOTIDE SEQUENCE</scope>
    <source>
        <strain evidence="4">160909Yilan</strain>
    </source>
</reference>
<evidence type="ECO:0000313" key="4">
    <source>
        <dbReference type="EMBL" id="KAF7373540.1"/>
    </source>
</evidence>
<comment type="similarity">
    <text evidence="1">Belongs to the indoleamine 2,3-dioxygenase family.</text>
</comment>
<gene>
    <name evidence="4" type="ORF">MSAN_00564400</name>
</gene>
<evidence type="ECO:0000313" key="5">
    <source>
        <dbReference type="Proteomes" id="UP000623467"/>
    </source>
</evidence>
<dbReference type="GO" id="GO:0046872">
    <property type="term" value="F:metal ion binding"/>
    <property type="evidence" value="ECO:0007669"/>
    <property type="project" value="UniProtKB-KW"/>
</dbReference>
<dbReference type="Gene3D" id="1.20.58.480">
    <property type="match status" value="1"/>
</dbReference>
<name>A0A8H7DGJ3_9AGAR</name>
<proteinExistence type="inferred from homology"/>
<evidence type="ECO:0000256" key="1">
    <source>
        <dbReference type="ARBA" id="ARBA00007119"/>
    </source>
</evidence>